<protein>
    <submittedName>
        <fullName evidence="11">C-type cytochrome</fullName>
    </submittedName>
</protein>
<evidence type="ECO:0000256" key="9">
    <source>
        <dbReference type="SAM" id="SignalP"/>
    </source>
</evidence>
<name>A0ABR9S026_9BURK</name>
<comment type="caution">
    <text evidence="11">The sequence shown here is derived from an EMBL/GenBank/DDBJ whole genome shotgun (WGS) entry which is preliminary data.</text>
</comment>
<evidence type="ECO:0000256" key="6">
    <source>
        <dbReference type="ARBA" id="ARBA00022982"/>
    </source>
</evidence>
<dbReference type="PROSITE" id="PS51257">
    <property type="entry name" value="PROKAR_LIPOPROTEIN"/>
    <property type="match status" value="1"/>
</dbReference>
<comment type="subcellular location">
    <subcellularLocation>
        <location evidence="1">Periplasm</location>
    </subcellularLocation>
</comment>
<evidence type="ECO:0000313" key="12">
    <source>
        <dbReference type="Proteomes" id="UP000806285"/>
    </source>
</evidence>
<dbReference type="InterPro" id="IPR024167">
    <property type="entry name" value="Cytochrome_c4-like"/>
</dbReference>
<keyword evidence="12" id="KW-1185">Reference proteome</keyword>
<evidence type="ECO:0000256" key="4">
    <source>
        <dbReference type="ARBA" id="ARBA00022723"/>
    </source>
</evidence>
<dbReference type="SUPFAM" id="SSF46626">
    <property type="entry name" value="Cytochrome c"/>
    <property type="match status" value="2"/>
</dbReference>
<evidence type="ECO:0000259" key="10">
    <source>
        <dbReference type="PROSITE" id="PS51007"/>
    </source>
</evidence>
<dbReference type="InterPro" id="IPR050597">
    <property type="entry name" value="Cytochrome_c_Oxidase_Subunit"/>
</dbReference>
<feature type="chain" id="PRO_5046344856" evidence="9">
    <location>
        <begin position="23"/>
        <end position="250"/>
    </location>
</feature>
<proteinExistence type="predicted"/>
<gene>
    <name evidence="11" type="ORF">IM787_03630</name>
</gene>
<dbReference type="InterPro" id="IPR036909">
    <property type="entry name" value="Cyt_c-like_dom_sf"/>
</dbReference>
<dbReference type="Gene3D" id="1.10.760.10">
    <property type="entry name" value="Cytochrome c-like domain"/>
    <property type="match status" value="2"/>
</dbReference>
<dbReference type="PANTHER" id="PTHR33751:SF9">
    <property type="entry name" value="CYTOCHROME C4"/>
    <property type="match status" value="1"/>
</dbReference>
<dbReference type="PIRSF" id="PIRSF000005">
    <property type="entry name" value="Cytochrome_c4"/>
    <property type="match status" value="1"/>
</dbReference>
<dbReference type="PROSITE" id="PS51007">
    <property type="entry name" value="CYTC"/>
    <property type="match status" value="2"/>
</dbReference>
<organism evidence="11 12">
    <name type="scientific">Ramlibacter pallidus</name>
    <dbReference type="NCBI Taxonomy" id="2780087"/>
    <lineage>
        <taxon>Bacteria</taxon>
        <taxon>Pseudomonadati</taxon>
        <taxon>Pseudomonadota</taxon>
        <taxon>Betaproteobacteria</taxon>
        <taxon>Burkholderiales</taxon>
        <taxon>Comamonadaceae</taxon>
        <taxon>Ramlibacter</taxon>
    </lineage>
</organism>
<dbReference type="Pfam" id="PF00034">
    <property type="entry name" value="Cytochrom_C"/>
    <property type="match status" value="2"/>
</dbReference>
<sequence length="250" mass="25827">MNKLLSTLFALSVACATGLAQAQTPAASAPAAQAPAAAAPAAGTPEAAAASAKRPAPAGAKSIEAKAAMCIGCHGIVGYQASFPEVYKVPKISGQSAKYIAAALNAYKTGDRKHPTMRGIAESLTDQDITDIAAWYESHGAGKQVADKPSKEPNAQVTALLQKAACASCHGANFAKPIDPSYPKIAGQHADYLFVALKAYKTENNPAVGRNNGVMGAIAKQYSNAELKALANYMAGLDSELTIKPEPRFR</sequence>
<accession>A0ABR9S026</accession>
<reference evidence="11 12" key="1">
    <citation type="submission" date="2020-10" db="EMBL/GenBank/DDBJ databases">
        <title>Ramlibacter sp. HM2 16S ribosomal RNA gene Genome sequencing and assembly.</title>
        <authorList>
            <person name="Kang M."/>
        </authorList>
    </citation>
    <scope>NUCLEOTIDE SEQUENCE [LARGE SCALE GENOMIC DNA]</scope>
    <source>
        <strain evidence="11 12">HM2</strain>
    </source>
</reference>
<keyword evidence="6" id="KW-0249">Electron transport</keyword>
<evidence type="ECO:0000256" key="5">
    <source>
        <dbReference type="ARBA" id="ARBA00022764"/>
    </source>
</evidence>
<evidence type="ECO:0000256" key="7">
    <source>
        <dbReference type="ARBA" id="ARBA00023004"/>
    </source>
</evidence>
<keyword evidence="2" id="KW-0813">Transport</keyword>
<feature type="domain" description="Cytochrome c" evidence="10">
    <location>
        <begin position="54"/>
        <end position="140"/>
    </location>
</feature>
<feature type="domain" description="Cytochrome c" evidence="10">
    <location>
        <begin position="137"/>
        <end position="238"/>
    </location>
</feature>
<keyword evidence="7 8" id="KW-0408">Iron</keyword>
<dbReference type="RefSeq" id="WP_193675261.1">
    <property type="nucleotide sequence ID" value="NZ_JADDIV010000001.1"/>
</dbReference>
<dbReference type="EMBL" id="JADDIV010000001">
    <property type="protein sequence ID" value="MBE7366652.1"/>
    <property type="molecule type" value="Genomic_DNA"/>
</dbReference>
<evidence type="ECO:0000256" key="1">
    <source>
        <dbReference type="ARBA" id="ARBA00004418"/>
    </source>
</evidence>
<evidence type="ECO:0000256" key="2">
    <source>
        <dbReference type="ARBA" id="ARBA00022448"/>
    </source>
</evidence>
<evidence type="ECO:0000256" key="8">
    <source>
        <dbReference type="PROSITE-ProRule" id="PRU00433"/>
    </source>
</evidence>
<keyword evidence="5" id="KW-0574">Periplasm</keyword>
<keyword evidence="9" id="KW-0732">Signal</keyword>
<feature type="signal peptide" evidence="9">
    <location>
        <begin position="1"/>
        <end position="22"/>
    </location>
</feature>
<evidence type="ECO:0000313" key="11">
    <source>
        <dbReference type="EMBL" id="MBE7366652.1"/>
    </source>
</evidence>
<evidence type="ECO:0000256" key="3">
    <source>
        <dbReference type="ARBA" id="ARBA00022617"/>
    </source>
</evidence>
<dbReference type="InterPro" id="IPR009056">
    <property type="entry name" value="Cyt_c-like_dom"/>
</dbReference>
<keyword evidence="4 8" id="KW-0479">Metal-binding</keyword>
<keyword evidence="3 8" id="KW-0349">Heme</keyword>
<dbReference type="PANTHER" id="PTHR33751">
    <property type="entry name" value="CBB3-TYPE CYTOCHROME C OXIDASE SUBUNIT FIXP"/>
    <property type="match status" value="1"/>
</dbReference>
<dbReference type="Proteomes" id="UP000806285">
    <property type="component" value="Unassembled WGS sequence"/>
</dbReference>